<feature type="compositionally biased region" description="Polar residues" evidence="1">
    <location>
        <begin position="9"/>
        <end position="37"/>
    </location>
</feature>
<comment type="caution">
    <text evidence="3">The sequence shown here is derived from an EMBL/GenBank/DDBJ whole genome shotgun (WGS) entry which is preliminary data.</text>
</comment>
<dbReference type="InterPro" id="IPR037238">
    <property type="entry name" value="YbiA-like_sf"/>
</dbReference>
<dbReference type="AlphaFoldDB" id="A0A8I2YJZ3"/>
<dbReference type="OrthoDB" id="206452at2759"/>
<reference evidence="3" key="1">
    <citation type="submission" date="2021-03" db="EMBL/GenBank/DDBJ databases">
        <title>Evolutionary innovations through gain and loss of genes in the ectomycorrhizal Boletales.</title>
        <authorList>
            <person name="Wu G."/>
            <person name="Miyauchi S."/>
            <person name="Morin E."/>
            <person name="Yang Z.-L."/>
            <person name="Xu J."/>
            <person name="Martin F.M."/>
        </authorList>
    </citation>
    <scope>NUCLEOTIDE SEQUENCE</scope>
    <source>
        <strain evidence="3">BR01</strain>
    </source>
</reference>
<dbReference type="InterPro" id="IPR012816">
    <property type="entry name" value="NADAR"/>
</dbReference>
<evidence type="ECO:0000259" key="2">
    <source>
        <dbReference type="Pfam" id="PF08719"/>
    </source>
</evidence>
<sequence>MKLFGLGGSPTTPQSASGRQKQRPVTQYLTPNNSYLKPSSRSVSSSTDADYPPLTAPVAPVGASVAPFRTSKTAPILFYDKNDPFYEFTNFSPHDVIYKGKRYPTSEHLFQAFKFVDDHPEIAERVRNCGERPMLAFDEAHQYQKLVRSDWRQVNVEKVPVIRSSGSFLIRLSFVLQT</sequence>
<gene>
    <name evidence="3" type="ORF">JVT61DRAFT_6474</name>
</gene>
<keyword evidence="4" id="KW-1185">Reference proteome</keyword>
<proteinExistence type="predicted"/>
<dbReference type="Pfam" id="PF08719">
    <property type="entry name" value="NADAR"/>
    <property type="match status" value="1"/>
</dbReference>
<feature type="region of interest" description="Disordered" evidence="1">
    <location>
        <begin position="1"/>
        <end position="51"/>
    </location>
</feature>
<dbReference type="CDD" id="cd15457">
    <property type="entry name" value="NADAR"/>
    <property type="match status" value="1"/>
</dbReference>
<dbReference type="Gene3D" id="1.10.357.40">
    <property type="entry name" value="YbiA-like"/>
    <property type="match status" value="1"/>
</dbReference>
<feature type="domain" description="NADAR" evidence="2">
    <location>
        <begin position="77"/>
        <end position="159"/>
    </location>
</feature>
<name>A0A8I2YJZ3_9AGAM</name>
<dbReference type="SUPFAM" id="SSF143990">
    <property type="entry name" value="YbiA-like"/>
    <property type="match status" value="1"/>
</dbReference>
<protein>
    <recommendedName>
        <fullName evidence="2">NADAR domain-containing protein</fullName>
    </recommendedName>
</protein>
<evidence type="ECO:0000313" key="4">
    <source>
        <dbReference type="Proteomes" id="UP000683000"/>
    </source>
</evidence>
<dbReference type="EMBL" id="JAGFBS010000022">
    <property type="protein sequence ID" value="KAG6373331.1"/>
    <property type="molecule type" value="Genomic_DNA"/>
</dbReference>
<dbReference type="Proteomes" id="UP000683000">
    <property type="component" value="Unassembled WGS sequence"/>
</dbReference>
<evidence type="ECO:0000313" key="3">
    <source>
        <dbReference type="EMBL" id="KAG6373331.1"/>
    </source>
</evidence>
<organism evidence="3 4">
    <name type="scientific">Boletus reticuloceps</name>
    <dbReference type="NCBI Taxonomy" id="495285"/>
    <lineage>
        <taxon>Eukaryota</taxon>
        <taxon>Fungi</taxon>
        <taxon>Dikarya</taxon>
        <taxon>Basidiomycota</taxon>
        <taxon>Agaricomycotina</taxon>
        <taxon>Agaricomycetes</taxon>
        <taxon>Agaricomycetidae</taxon>
        <taxon>Boletales</taxon>
        <taxon>Boletineae</taxon>
        <taxon>Boletaceae</taxon>
        <taxon>Boletoideae</taxon>
        <taxon>Boletus</taxon>
    </lineage>
</organism>
<evidence type="ECO:0000256" key="1">
    <source>
        <dbReference type="SAM" id="MobiDB-lite"/>
    </source>
</evidence>
<accession>A0A8I2YJZ3</accession>